<comment type="similarity">
    <text evidence="5">Belongs to the SAT4 family.</text>
</comment>
<keyword evidence="9" id="KW-1185">Reference proteome</keyword>
<comment type="subcellular location">
    <subcellularLocation>
        <location evidence="1">Membrane</location>
        <topology evidence="1">Multi-pass membrane protein</topology>
    </subcellularLocation>
</comment>
<dbReference type="AlphaFoldDB" id="A0A179IFP3"/>
<gene>
    <name evidence="8" type="ORF">LLEC1_07949</name>
</gene>
<dbReference type="OMA" id="RVIEFNH"/>
<dbReference type="InterPro" id="IPR052337">
    <property type="entry name" value="SAT4-like"/>
</dbReference>
<feature type="domain" description="Rhodopsin" evidence="7">
    <location>
        <begin position="40"/>
        <end position="279"/>
    </location>
</feature>
<name>A0A179IFP3_CORDF</name>
<dbReference type="PANTHER" id="PTHR33048:SF47">
    <property type="entry name" value="INTEGRAL MEMBRANE PROTEIN-RELATED"/>
    <property type="match status" value="1"/>
</dbReference>
<dbReference type="EMBL" id="LUKN01001561">
    <property type="protein sequence ID" value="OAR00702.1"/>
    <property type="molecule type" value="Genomic_DNA"/>
</dbReference>
<dbReference type="InterPro" id="IPR049326">
    <property type="entry name" value="Rhodopsin_dom_fungi"/>
</dbReference>
<keyword evidence="4 6" id="KW-0472">Membrane</keyword>
<proteinExistence type="inferred from homology"/>
<evidence type="ECO:0000313" key="8">
    <source>
        <dbReference type="EMBL" id="OAR00702.1"/>
    </source>
</evidence>
<evidence type="ECO:0000259" key="7">
    <source>
        <dbReference type="Pfam" id="PF20684"/>
    </source>
</evidence>
<comment type="caution">
    <text evidence="8">The sequence shown here is derived from an EMBL/GenBank/DDBJ whole genome shotgun (WGS) entry which is preliminary data.</text>
</comment>
<keyword evidence="2 6" id="KW-0812">Transmembrane</keyword>
<feature type="transmembrane region" description="Helical" evidence="6">
    <location>
        <begin position="23"/>
        <end position="44"/>
    </location>
</feature>
<evidence type="ECO:0000256" key="6">
    <source>
        <dbReference type="SAM" id="Phobius"/>
    </source>
</evidence>
<reference evidence="8 9" key="1">
    <citation type="submission" date="2016-03" db="EMBL/GenBank/DDBJ databases">
        <title>Fine-scale spatial genetic structure of a fungal parasite of coffee scale insects.</title>
        <authorList>
            <person name="Jackson D."/>
            <person name="Zemenick K.A."/>
            <person name="Malloure B."/>
            <person name="Quandt C.A."/>
            <person name="James T.Y."/>
        </authorList>
    </citation>
    <scope>NUCLEOTIDE SEQUENCE [LARGE SCALE GENOMIC DNA]</scope>
    <source>
        <strain evidence="8 9">UM487</strain>
    </source>
</reference>
<evidence type="ECO:0000313" key="9">
    <source>
        <dbReference type="Proteomes" id="UP000243081"/>
    </source>
</evidence>
<dbReference type="GO" id="GO:0016020">
    <property type="term" value="C:membrane"/>
    <property type="evidence" value="ECO:0007669"/>
    <property type="project" value="UniProtKB-SubCell"/>
</dbReference>
<feature type="transmembrane region" description="Helical" evidence="6">
    <location>
        <begin position="108"/>
        <end position="132"/>
    </location>
</feature>
<sequence length="358" mass="40142">MDGPGANHEPWWASRARYWKTTLLATSLTFAILATIFYALRVYASRKSRRVVRLDDIFMGLAVVFMWAETAAVLLKCYNGVGMPAPELAHDRIYRLSLRLLLSQGSWLVAKFCVLSMVCCRLSIILFFRTVFGVYDTTRRILNLLAVFSVVWGIASLCVSIWACSPVTYYWDKSTPGGWCVAPKVYNHESLAFSVLGLLTDLAILATPQQRIWRSRIDLQHKKAITAILGVGIMQTACCMTDGILTQHLASGNLETTWTFLENDISIICGCMPQLRPLLPGYLKGRAPSYAEDGNRVRHDGNNSGIFTWGKRVRGVETTITSKTVFSSRTQHKTRNSSELELNAIEVETETTVIRSQK</sequence>
<evidence type="ECO:0000256" key="4">
    <source>
        <dbReference type="ARBA" id="ARBA00023136"/>
    </source>
</evidence>
<protein>
    <recommendedName>
        <fullName evidence="7">Rhodopsin domain-containing protein</fullName>
    </recommendedName>
</protein>
<dbReference type="OrthoDB" id="10017208at2759"/>
<evidence type="ECO:0000256" key="2">
    <source>
        <dbReference type="ARBA" id="ARBA00022692"/>
    </source>
</evidence>
<dbReference type="Proteomes" id="UP000243081">
    <property type="component" value="Unassembled WGS sequence"/>
</dbReference>
<feature type="transmembrane region" description="Helical" evidence="6">
    <location>
        <begin position="144"/>
        <end position="171"/>
    </location>
</feature>
<dbReference type="Pfam" id="PF20684">
    <property type="entry name" value="Fung_rhodopsin"/>
    <property type="match status" value="1"/>
</dbReference>
<accession>A0A179IFP3</accession>
<organism evidence="8 9">
    <name type="scientific">Cordyceps confragosa</name>
    <name type="common">Lecanicillium lecanii</name>
    <dbReference type="NCBI Taxonomy" id="2714763"/>
    <lineage>
        <taxon>Eukaryota</taxon>
        <taxon>Fungi</taxon>
        <taxon>Dikarya</taxon>
        <taxon>Ascomycota</taxon>
        <taxon>Pezizomycotina</taxon>
        <taxon>Sordariomycetes</taxon>
        <taxon>Hypocreomycetidae</taxon>
        <taxon>Hypocreales</taxon>
        <taxon>Cordycipitaceae</taxon>
        <taxon>Akanthomyces</taxon>
    </lineage>
</organism>
<evidence type="ECO:0000256" key="3">
    <source>
        <dbReference type="ARBA" id="ARBA00022989"/>
    </source>
</evidence>
<evidence type="ECO:0000256" key="5">
    <source>
        <dbReference type="ARBA" id="ARBA00038359"/>
    </source>
</evidence>
<keyword evidence="3 6" id="KW-1133">Transmembrane helix</keyword>
<feature type="transmembrane region" description="Helical" evidence="6">
    <location>
        <begin position="56"/>
        <end position="75"/>
    </location>
</feature>
<evidence type="ECO:0000256" key="1">
    <source>
        <dbReference type="ARBA" id="ARBA00004141"/>
    </source>
</evidence>
<dbReference type="PANTHER" id="PTHR33048">
    <property type="entry name" value="PTH11-LIKE INTEGRAL MEMBRANE PROTEIN (AFU_ORTHOLOGUE AFUA_5G11245)"/>
    <property type="match status" value="1"/>
</dbReference>